<dbReference type="PRINTS" id="PR00080">
    <property type="entry name" value="SDRFAMILY"/>
</dbReference>
<evidence type="ECO:0000256" key="4">
    <source>
        <dbReference type="RuleBase" id="RU000363"/>
    </source>
</evidence>
<dbReference type="EMBL" id="KL225721">
    <property type="protein sequence ID" value="KFM01710.1"/>
    <property type="molecule type" value="Genomic_DNA"/>
</dbReference>
<dbReference type="PANTHER" id="PTHR24322:SF749">
    <property type="entry name" value="EPIDERMAL RETINOL DEHYDROGENASE 2"/>
    <property type="match status" value="1"/>
</dbReference>
<dbReference type="Pfam" id="PF00106">
    <property type="entry name" value="adh_short"/>
    <property type="match status" value="1"/>
</dbReference>
<feature type="non-terminal residue" evidence="6">
    <location>
        <position position="301"/>
    </location>
</feature>
<dbReference type="CDD" id="cd05339">
    <property type="entry name" value="17beta-HSDXI-like_SDR_c"/>
    <property type="match status" value="1"/>
</dbReference>
<reference evidence="6 7" key="1">
    <citation type="submission" date="2014-04" db="EMBL/GenBank/DDBJ databases">
        <title>Genome evolution of avian class.</title>
        <authorList>
            <person name="Zhang G."/>
            <person name="Li C."/>
        </authorList>
    </citation>
    <scope>NUCLEOTIDE SEQUENCE [LARGE SCALE GENOMIC DNA]</scope>
    <source>
        <strain evidence="6">BGI_AS27</strain>
    </source>
</reference>
<dbReference type="GO" id="GO:0016616">
    <property type="term" value="F:oxidoreductase activity, acting on the CH-OH group of donors, NAD or NADP as acceptor"/>
    <property type="evidence" value="ECO:0007669"/>
    <property type="project" value="TreeGrafter"/>
</dbReference>
<keyword evidence="3" id="KW-0520">NAD</keyword>
<dbReference type="InterPro" id="IPR002347">
    <property type="entry name" value="SDR_fam"/>
</dbReference>
<dbReference type="InterPro" id="IPR036291">
    <property type="entry name" value="NAD(P)-bd_dom_sf"/>
</dbReference>
<keyword evidence="5" id="KW-1133">Transmembrane helix</keyword>
<dbReference type="Gene3D" id="3.40.50.720">
    <property type="entry name" value="NAD(P)-binding Rossmann-like Domain"/>
    <property type="match status" value="1"/>
</dbReference>
<keyword evidence="2" id="KW-0560">Oxidoreductase</keyword>
<dbReference type="Proteomes" id="UP000053286">
    <property type="component" value="Unassembled WGS sequence"/>
</dbReference>
<feature type="transmembrane region" description="Helical" evidence="5">
    <location>
        <begin position="7"/>
        <end position="27"/>
    </location>
</feature>
<feature type="non-terminal residue" evidence="6">
    <location>
        <position position="1"/>
    </location>
</feature>
<evidence type="ECO:0000256" key="2">
    <source>
        <dbReference type="ARBA" id="ARBA00023002"/>
    </source>
</evidence>
<evidence type="ECO:0000313" key="7">
    <source>
        <dbReference type="Proteomes" id="UP000053286"/>
    </source>
</evidence>
<organism evidence="6 7">
    <name type="scientific">Aptenodytes forsteri</name>
    <name type="common">Emperor penguin</name>
    <dbReference type="NCBI Taxonomy" id="9233"/>
    <lineage>
        <taxon>Eukaryota</taxon>
        <taxon>Metazoa</taxon>
        <taxon>Chordata</taxon>
        <taxon>Craniata</taxon>
        <taxon>Vertebrata</taxon>
        <taxon>Euteleostomi</taxon>
        <taxon>Archelosauria</taxon>
        <taxon>Archosauria</taxon>
        <taxon>Dinosauria</taxon>
        <taxon>Saurischia</taxon>
        <taxon>Theropoda</taxon>
        <taxon>Coelurosauria</taxon>
        <taxon>Aves</taxon>
        <taxon>Neognathae</taxon>
        <taxon>Neoaves</taxon>
        <taxon>Aequornithes</taxon>
        <taxon>Sphenisciformes</taxon>
        <taxon>Spheniscidae</taxon>
        <taxon>Aptenodytes</taxon>
    </lineage>
</organism>
<comment type="similarity">
    <text evidence="1 4">Belongs to the short-chain dehydrogenases/reductases (SDR) family.</text>
</comment>
<evidence type="ECO:0000256" key="3">
    <source>
        <dbReference type="ARBA" id="ARBA00023027"/>
    </source>
</evidence>
<name>A0A087QKF6_APTFO</name>
<evidence type="ECO:0000256" key="1">
    <source>
        <dbReference type="ARBA" id="ARBA00006484"/>
    </source>
</evidence>
<dbReference type="GO" id="GO:0005811">
    <property type="term" value="C:lipid droplet"/>
    <property type="evidence" value="ECO:0007669"/>
    <property type="project" value="TreeGrafter"/>
</dbReference>
<dbReference type="STRING" id="9233.A0A087QKF6"/>
<accession>A0A087QKF6</accession>
<proteinExistence type="inferred from homology"/>
<dbReference type="FunFam" id="3.40.50.720:FF:000202">
    <property type="entry name" value="Short-chain dehydrogenase/reductase family 16C member 6"/>
    <property type="match status" value="1"/>
</dbReference>
<protein>
    <submittedName>
        <fullName evidence="6">Epidermal retinol dehydrogenase 2</fullName>
    </submittedName>
</protein>
<keyword evidence="5" id="KW-0812">Transmembrane</keyword>
<evidence type="ECO:0000313" key="6">
    <source>
        <dbReference type="EMBL" id="KFM01710.1"/>
    </source>
</evidence>
<dbReference type="SUPFAM" id="SSF51735">
    <property type="entry name" value="NAD(P)-binding Rossmann-fold domains"/>
    <property type="match status" value="1"/>
</dbReference>
<dbReference type="PRINTS" id="PR00081">
    <property type="entry name" value="GDHRDH"/>
</dbReference>
<evidence type="ECO:0000256" key="5">
    <source>
        <dbReference type="SAM" id="Phobius"/>
    </source>
</evidence>
<gene>
    <name evidence="6" type="ORF">AS27_01757</name>
</gene>
<keyword evidence="5" id="KW-0472">Membrane</keyword>
<sequence>FRSVLKILQFLRLLIFLFFKNFILFIFPPCKKTFAGEIVLITGSANGIGRQIALSFAPLGATLVLWDIDDEGNKETSRLAQNTGAKRVFAYHCDCSNREEVYEQADKVRKEVGDVTVLINNAGILLAKKFCDIPDADFEKTLRVNFLSQVWTCKAFLPAMMTCNRGHLVSVSSAAGLLGVYRMSDYAGSKYAVIGMMEALDSELYHAGKHGIKTTIICPYFINTELAKGFQTQNHLLLPVYDAEYVASKIMDAIQKEKFYLIMPLTLRFLAFKILIPRKMVLLFESCLKIANSLDKAFGRK</sequence>
<dbReference type="AlphaFoldDB" id="A0A087QKF6"/>
<dbReference type="PANTHER" id="PTHR24322">
    <property type="entry name" value="PKSB"/>
    <property type="match status" value="1"/>
</dbReference>
<keyword evidence="7" id="KW-1185">Reference proteome</keyword>